<reference evidence="1 2" key="1">
    <citation type="submission" date="2020-08" db="EMBL/GenBank/DDBJ databases">
        <title>Genomic Encyclopedia of Type Strains, Phase IV (KMG-IV): sequencing the most valuable type-strain genomes for metagenomic binning, comparative biology and taxonomic classification.</title>
        <authorList>
            <person name="Goeker M."/>
        </authorList>
    </citation>
    <scope>NUCLEOTIDE SEQUENCE [LARGE SCALE GENOMIC DNA]</scope>
    <source>
        <strain evidence="1 2">YC6886</strain>
    </source>
</reference>
<sequence length="66" mass="7066">MNVKVFVSGSAALLTAWLGVTYFREVPGESYPTLGRSAKPLSAKVEEPKPAMDESLLQGLATVEVK</sequence>
<keyword evidence="2" id="KW-1185">Reference proteome</keyword>
<protein>
    <submittedName>
        <fullName evidence="1">Uncharacterized protein</fullName>
    </submittedName>
</protein>
<proteinExistence type="predicted"/>
<dbReference type="RefSeq" id="WP_184017580.1">
    <property type="nucleotide sequence ID" value="NZ_JACHFD010000006.1"/>
</dbReference>
<organism evidence="1 2">
    <name type="scientific">Haloferula luteola</name>
    <dbReference type="NCBI Taxonomy" id="595692"/>
    <lineage>
        <taxon>Bacteria</taxon>
        <taxon>Pseudomonadati</taxon>
        <taxon>Verrucomicrobiota</taxon>
        <taxon>Verrucomicrobiia</taxon>
        <taxon>Verrucomicrobiales</taxon>
        <taxon>Verrucomicrobiaceae</taxon>
        <taxon>Haloferula</taxon>
    </lineage>
</organism>
<dbReference type="AlphaFoldDB" id="A0A840V1Y5"/>
<name>A0A840V1Y5_9BACT</name>
<dbReference type="Proteomes" id="UP000557717">
    <property type="component" value="Unassembled WGS sequence"/>
</dbReference>
<dbReference type="EMBL" id="JACHFD010000006">
    <property type="protein sequence ID" value="MBB5351433.1"/>
    <property type="molecule type" value="Genomic_DNA"/>
</dbReference>
<gene>
    <name evidence="1" type="ORF">HNR46_001669</name>
</gene>
<accession>A0A840V1Y5</accession>
<evidence type="ECO:0000313" key="1">
    <source>
        <dbReference type="EMBL" id="MBB5351433.1"/>
    </source>
</evidence>
<comment type="caution">
    <text evidence="1">The sequence shown here is derived from an EMBL/GenBank/DDBJ whole genome shotgun (WGS) entry which is preliminary data.</text>
</comment>
<evidence type="ECO:0000313" key="2">
    <source>
        <dbReference type="Proteomes" id="UP000557717"/>
    </source>
</evidence>